<protein>
    <submittedName>
        <fullName evidence="4">MSHA biogenesis protein MshQ</fullName>
    </submittedName>
</protein>
<keyword evidence="2" id="KW-1015">Disulfide bond</keyword>
<evidence type="ECO:0000259" key="3">
    <source>
        <dbReference type="SMART" id="SM00560"/>
    </source>
</evidence>
<dbReference type="Pfam" id="PF20419">
    <property type="entry name" value="DUF6701"/>
    <property type="match status" value="1"/>
</dbReference>
<name>A0A9X0UGZ9_VIBME</name>
<dbReference type="Pfam" id="PF13385">
    <property type="entry name" value="Laminin_G_3"/>
    <property type="match status" value="1"/>
</dbReference>
<sequence length="1513" mass="163914">MLAVLLSSFKVAAQQYNLSNGQYPPCSTSWQQSGSTYTCTGGNGRVTLNDGDMIIANQPSTIFAEAGFSFTNNVIGMSSTQINLESNHGEFNISSGQSVIYGNVQGNSSNVNGVNANIYGNVITGGVINLSQATVLGNVISSNNAINLSYVNITGDITANSGNIKISDSSIAGSISTSSNSVTLINTNAHGNIQSHSGLTITGGTYSGNIQLTSANPVVFNSVSMLSGQVAGSSVFTSNNSQLGAPNSPVNINTSTNEINLNNTTGYGDFITPSYSQVNISNSYIVGQCLPISNPANACHPRPAAKYHFDESTWTGNANEVKNSFGDFLHGRAFNGATTGKLLPALPNDTNNYGSCAYGIFNKSNNQYVEVPYSSSLDFEDAVTVSAWVYPTSYPSSSGLMSIVSKDGNYEFHLDSLGRVYWYWERAISGNRTLISNVSIPLNQWSHITIRYDRNRSNQRQAIFINGQLNSSSNHNERLRTNNRPLQIAQDQNTSGRAFDGYIDEVTIYGQGLLDEQIWAEYQSRHLCEGDVGLQCFSDDFENQPLSEQWRVFRSSGSFTPSKVIVNGNNRLRLTQAVQNQATASTFQRIFPAANNRVEVEFDYFAYGGTGADGVAIVFSDAAVTPQVGAFGGPLGYGYKVAEQQPGFAGGWLGIGLDEYGNYSVEGGGNSVNSRRRQAVVLRGSGAGYSGYNYLAGTCNNGSTNINSDCLSPKVDNTNGNPQHRYRIVIDSTQASTSFVTVSRKVGTSSWVDLIGPINVMSLSGQENVPNELFMSITGSTGSVTNNHEIDNFEVCALNSRPVGEQINHFRITLPQQALTCDVAEVSVKACANGDCSSSFTEPVTANLKPKSLPGATGGWVNGSTLSFNNGIGQAQLRRNQAGPVEVGVLGSNPTAVAFNNTKCSYNGSDFSEANCVVEFVDSGFVLDVPHAYANQLVTGTITALSKGDNPKQCIPSFASVDKDVSLWSKYLIPSGGQGFLAMNVVVDGSAISNNSESPSHRSLYFDQNGQAEFELTYREAGSLALHASFTGTDDEQDLQLQGETIFVRVPKALIVRAENYHGEDQLCDSDYIECGIFARAGEDFKLTISPIAYSSNDDHLPISNFEYQGLELSNEVVAPAKIELGGRDGQLNNPSYDHQLGDTTTIWRNINEVGVFQFSMKPPTDYWLTESLSINLVEEGLEIEVVPSGPIGRFIPAYFAVSPMTVTLAAACSTGGQPFTYLGQPFGYANNPGLYLQPKSGSGSDTLNYLIGDWWRYNNQWAERGYHDAVNDLSIDFSNEFTDELIEPVTRQSASTSGVTLNGEQLSYQKPIDPIVPFNADFNLRLSVNDLRDSDDVCYRASYSESCLDYTFENIDQTMPLYWGRLTIENVDGPETQGLQQKILSEYFTSAGFVINSHDSCTELPQLSAFEFQSDDFSVNQGGPIPPLVTVSMQPDTSPFILVEGVRRLDYTEPGVGNRGVIKALLDLEQHGLPWLRRYNPQSGTWDDSVAGQVQFGIYSGSNRVIWWRETN</sequence>
<dbReference type="SMART" id="SM00560">
    <property type="entry name" value="LamGL"/>
    <property type="match status" value="1"/>
</dbReference>
<accession>A0A9X0UGZ9</accession>
<organism evidence="4 5">
    <name type="scientific">Vibrio metschnikovii</name>
    <dbReference type="NCBI Taxonomy" id="28172"/>
    <lineage>
        <taxon>Bacteria</taxon>
        <taxon>Pseudomonadati</taxon>
        <taxon>Pseudomonadota</taxon>
        <taxon>Gammaproteobacteria</taxon>
        <taxon>Vibrionales</taxon>
        <taxon>Vibrionaceae</taxon>
        <taxon>Vibrio</taxon>
    </lineage>
</organism>
<keyword evidence="1" id="KW-0732">Signal</keyword>
<dbReference type="Gene3D" id="2.60.120.200">
    <property type="match status" value="2"/>
</dbReference>
<keyword evidence="5" id="KW-1185">Reference proteome</keyword>
<gene>
    <name evidence="4" type="ORF">H8Q88_00135</name>
</gene>
<evidence type="ECO:0000313" key="4">
    <source>
        <dbReference type="EMBL" id="MBC5849381.1"/>
    </source>
</evidence>
<proteinExistence type="predicted"/>
<reference evidence="4" key="1">
    <citation type="submission" date="2020-08" db="EMBL/GenBank/DDBJ databases">
        <title>Genome Sequencing and Pan-Genome Analysis of Migratory bird Vibrio Strains, Inner Mongolia.</title>
        <authorList>
            <person name="Zheng L."/>
        </authorList>
    </citation>
    <scope>NUCLEOTIDE SEQUENCE</scope>
    <source>
        <strain evidence="4">M13F</strain>
    </source>
</reference>
<evidence type="ECO:0000256" key="1">
    <source>
        <dbReference type="ARBA" id="ARBA00022729"/>
    </source>
</evidence>
<feature type="domain" description="LamG-like jellyroll fold" evidence="3">
    <location>
        <begin position="381"/>
        <end position="516"/>
    </location>
</feature>
<dbReference type="SUPFAM" id="SSF49899">
    <property type="entry name" value="Concanavalin A-like lectins/glucanases"/>
    <property type="match status" value="2"/>
</dbReference>
<dbReference type="PANTHER" id="PTHR42535">
    <property type="entry name" value="OOKINETE PROTEIN, PUTATIVE-RELATED"/>
    <property type="match status" value="1"/>
</dbReference>
<dbReference type="PANTHER" id="PTHR42535:SF2">
    <property type="entry name" value="CHROMOSOME UNDETERMINED SCAFFOLD_146, WHOLE GENOME SHOTGUN SEQUENCE"/>
    <property type="match status" value="1"/>
</dbReference>
<dbReference type="InterPro" id="IPR013320">
    <property type="entry name" value="ConA-like_dom_sf"/>
</dbReference>
<evidence type="ECO:0000313" key="5">
    <source>
        <dbReference type="Proteomes" id="UP000615796"/>
    </source>
</evidence>
<dbReference type="InterPro" id="IPR046524">
    <property type="entry name" value="DUF6701"/>
</dbReference>
<evidence type="ECO:0000256" key="2">
    <source>
        <dbReference type="ARBA" id="ARBA00023157"/>
    </source>
</evidence>
<dbReference type="InterPro" id="IPR006558">
    <property type="entry name" value="LamG-like"/>
</dbReference>
<dbReference type="Proteomes" id="UP000615796">
    <property type="component" value="Unassembled WGS sequence"/>
</dbReference>
<comment type="caution">
    <text evidence="4">The sequence shown here is derived from an EMBL/GenBank/DDBJ whole genome shotgun (WGS) entry which is preliminary data.</text>
</comment>
<dbReference type="EMBL" id="JACRUP010000001">
    <property type="protein sequence ID" value="MBC5849381.1"/>
    <property type="molecule type" value="Genomic_DNA"/>
</dbReference>